<gene>
    <name evidence="7" type="ORF">HMPREF3233_01596</name>
</gene>
<feature type="domain" description="Glutathionylspermidine synthase pre-ATP-grasp-like" evidence="6">
    <location>
        <begin position="13"/>
        <end position="434"/>
    </location>
</feature>
<comment type="caution">
    <text evidence="7">The sequence shown here is derived from an EMBL/GenBank/DDBJ whole genome shotgun (WGS) entry which is preliminary data.</text>
</comment>
<keyword evidence="3" id="KW-0547">Nucleotide-binding</keyword>
<evidence type="ECO:0000256" key="5">
    <source>
        <dbReference type="ARBA" id="ARBA00022842"/>
    </source>
</evidence>
<evidence type="ECO:0000313" key="8">
    <source>
        <dbReference type="Proteomes" id="UP000070226"/>
    </source>
</evidence>
<dbReference type="GO" id="GO:0046872">
    <property type="term" value="F:metal ion binding"/>
    <property type="evidence" value="ECO:0007669"/>
    <property type="project" value="UniProtKB-KW"/>
</dbReference>
<dbReference type="AlphaFoldDB" id="A0A133S2D2"/>
<evidence type="ECO:0000256" key="2">
    <source>
        <dbReference type="ARBA" id="ARBA00022723"/>
    </source>
</evidence>
<sequence length="435" mass="50848">MKSYIDELDRNIFNFVEYEGYDDRYPSLSMQAFSSDFYDEIRHASRRLFQIFCKAAKVFQMAPDDFARNMDMPDNLIPYLHKSNALGLPTWLSRFDFVLDVNGNLQMVELNADTPCFLIESYYANEVAANYVGRKHPNIECRNELHTFLKRMYDAVLSAKYGRNQYESMRVNRESLPKNPFVFSCFHDYFEDYGTTQFLMRELKTACPEADTRFISFYDMKIDDEGIPLEDGSHATLLYRLHPMELLIDEQTPDGESLGEMFLDLYEDDTFALFNPPESIILQNKSFMSLVYALYLTDQFYTKPDRDIIERYLAPSYFENDFSALDDGLYIQKEIWGREGRHVQVVQKRGDTSELYMEKLVDNYDDIVCRDSKKVMYQDFIQQKRFTHTVDCGVKDGFLTLSCFMLGDQASAVGCRFSPEEIAGTEAYFVPLLIE</sequence>
<reference evidence="7 8" key="1">
    <citation type="submission" date="2016-01" db="EMBL/GenBank/DDBJ databases">
        <authorList>
            <person name="Oliw E.H."/>
        </authorList>
    </citation>
    <scope>NUCLEOTIDE SEQUENCE [LARGE SCALE GENOMIC DNA]</scope>
    <source>
        <strain evidence="7 8">CMW7756B</strain>
    </source>
</reference>
<evidence type="ECO:0000256" key="3">
    <source>
        <dbReference type="ARBA" id="ARBA00022741"/>
    </source>
</evidence>
<dbReference type="Pfam" id="PF03738">
    <property type="entry name" value="GSP_synth"/>
    <property type="match status" value="1"/>
</dbReference>
<proteinExistence type="predicted"/>
<dbReference type="RefSeq" id="WP_060807821.1">
    <property type="nucleotide sequence ID" value="NZ_KQ958119.1"/>
</dbReference>
<dbReference type="SUPFAM" id="SSF56059">
    <property type="entry name" value="Glutathione synthetase ATP-binding domain-like"/>
    <property type="match status" value="1"/>
</dbReference>
<keyword evidence="4" id="KW-0067">ATP-binding</keyword>
<keyword evidence="2" id="KW-0479">Metal-binding</keyword>
<dbReference type="EMBL" id="LRQT01000088">
    <property type="protein sequence ID" value="KXA62567.1"/>
    <property type="molecule type" value="Genomic_DNA"/>
</dbReference>
<keyword evidence="1" id="KW-0436">Ligase</keyword>
<accession>A0A133S2D2</accession>
<evidence type="ECO:0000259" key="6">
    <source>
        <dbReference type="Pfam" id="PF03738"/>
    </source>
</evidence>
<dbReference type="GO" id="GO:0016874">
    <property type="term" value="F:ligase activity"/>
    <property type="evidence" value="ECO:0007669"/>
    <property type="project" value="UniProtKB-KW"/>
</dbReference>
<evidence type="ECO:0000256" key="1">
    <source>
        <dbReference type="ARBA" id="ARBA00022598"/>
    </source>
</evidence>
<dbReference type="STRING" id="39777.B7L28_00265"/>
<dbReference type="PATRIC" id="fig|39777.7.peg.1562"/>
<dbReference type="Proteomes" id="UP000070226">
    <property type="component" value="Unassembled WGS sequence"/>
</dbReference>
<dbReference type="Gene3D" id="3.30.1490.330">
    <property type="match status" value="1"/>
</dbReference>
<dbReference type="GO" id="GO:0005524">
    <property type="term" value="F:ATP binding"/>
    <property type="evidence" value="ECO:0007669"/>
    <property type="project" value="UniProtKB-KW"/>
</dbReference>
<dbReference type="InterPro" id="IPR005494">
    <property type="entry name" value="GSPS_pre-ATP-grasp-like_dom"/>
</dbReference>
<name>A0A133S2D2_9FIRM</name>
<evidence type="ECO:0000256" key="4">
    <source>
        <dbReference type="ARBA" id="ARBA00022840"/>
    </source>
</evidence>
<evidence type="ECO:0000313" key="7">
    <source>
        <dbReference type="EMBL" id="KXA62567.1"/>
    </source>
</evidence>
<dbReference type="SUPFAM" id="SSF52440">
    <property type="entry name" value="PreATP-grasp domain"/>
    <property type="match status" value="1"/>
</dbReference>
<protein>
    <submittedName>
        <fullName evidence="7">Glutathionylspermidine synthase</fullName>
    </submittedName>
</protein>
<keyword evidence="5" id="KW-0460">Magnesium</keyword>
<organism evidence="7">
    <name type="scientific">Veillonella atypica</name>
    <dbReference type="NCBI Taxonomy" id="39777"/>
    <lineage>
        <taxon>Bacteria</taxon>
        <taxon>Bacillati</taxon>
        <taxon>Bacillota</taxon>
        <taxon>Negativicutes</taxon>
        <taxon>Veillonellales</taxon>
        <taxon>Veillonellaceae</taxon>
        <taxon>Veillonella</taxon>
    </lineage>
</organism>
<dbReference type="InterPro" id="IPR016185">
    <property type="entry name" value="PreATP-grasp_dom_sf"/>
</dbReference>